<evidence type="ECO:0000256" key="4">
    <source>
        <dbReference type="ARBA" id="ARBA00022692"/>
    </source>
</evidence>
<evidence type="ECO:0000256" key="6">
    <source>
        <dbReference type="ARBA" id="ARBA00023136"/>
    </source>
</evidence>
<dbReference type="Gene3D" id="1.10.3720.10">
    <property type="entry name" value="MetI-like"/>
    <property type="match status" value="1"/>
</dbReference>
<keyword evidence="10" id="KW-1185">Reference proteome</keyword>
<feature type="transmembrane region" description="Helical" evidence="7">
    <location>
        <begin position="215"/>
        <end position="238"/>
    </location>
</feature>
<dbReference type="CDD" id="cd06261">
    <property type="entry name" value="TM_PBP2"/>
    <property type="match status" value="1"/>
</dbReference>
<keyword evidence="4 7" id="KW-0812">Transmembrane</keyword>
<keyword evidence="2 7" id="KW-0813">Transport</keyword>
<accession>A0ABS0AMM2</accession>
<dbReference type="RefSeq" id="WP_194864180.1">
    <property type="nucleotide sequence ID" value="NZ_ARXX01000006.1"/>
</dbReference>
<evidence type="ECO:0000256" key="2">
    <source>
        <dbReference type="ARBA" id="ARBA00022448"/>
    </source>
</evidence>
<feature type="domain" description="ABC transmembrane type-1" evidence="8">
    <location>
        <begin position="58"/>
        <end position="238"/>
    </location>
</feature>
<feature type="transmembrane region" description="Helical" evidence="7">
    <location>
        <begin position="62"/>
        <end position="84"/>
    </location>
</feature>
<organism evidence="9 10">
    <name type="scientific">Alloalcanivorax profundimaris</name>
    <dbReference type="NCBI Taxonomy" id="2735259"/>
    <lineage>
        <taxon>Bacteria</taxon>
        <taxon>Pseudomonadati</taxon>
        <taxon>Pseudomonadota</taxon>
        <taxon>Gammaproteobacteria</taxon>
        <taxon>Oceanospirillales</taxon>
        <taxon>Alcanivoracaceae</taxon>
        <taxon>Alloalcanivorax</taxon>
    </lineage>
</organism>
<comment type="caution">
    <text evidence="9">The sequence shown here is derived from an EMBL/GenBank/DDBJ whole genome shotgun (WGS) entry which is preliminary data.</text>
</comment>
<evidence type="ECO:0000313" key="10">
    <source>
        <dbReference type="Proteomes" id="UP000662703"/>
    </source>
</evidence>
<dbReference type="SUPFAM" id="SSF161098">
    <property type="entry name" value="MetI-like"/>
    <property type="match status" value="1"/>
</dbReference>
<dbReference type="InterPro" id="IPR035906">
    <property type="entry name" value="MetI-like_sf"/>
</dbReference>
<sequence length="256" mass="27199">MNRRKLRQALSPWLTAGGFFAVWEVACLAFDIPQSILPSPIDSVKAGIEFWPVILSASMQTLYTTLVGFFIALVVGVVLGALVGSSQAMYRATNPLLIGFNSVPKVAMVPVLVMWFGIGTVPAILTAFLTAFFPILANVATGIATLEPELADVLRSLGAKRSVILRKVGLPRALPYLFASLKVAISLAFVGSVIAEMVASDGGIGYLLLTASSSFRVPLVFAALLVVGVLGILMYLIADLIERRSTRWATRGGGSL</sequence>
<reference evidence="9 10" key="1">
    <citation type="submission" date="2012-09" db="EMBL/GenBank/DDBJ databases">
        <title>Genome Sequence of alkane-degrading Bacterium Alcanivorax sp. 521-1.</title>
        <authorList>
            <person name="Lai Q."/>
            <person name="Shao Z."/>
        </authorList>
    </citation>
    <scope>NUCLEOTIDE SEQUENCE [LARGE SCALE GENOMIC DNA]</scope>
    <source>
        <strain evidence="9 10">521-1</strain>
    </source>
</reference>
<proteinExistence type="inferred from homology"/>
<feature type="transmembrane region" description="Helical" evidence="7">
    <location>
        <begin position="174"/>
        <end position="195"/>
    </location>
</feature>
<dbReference type="PANTHER" id="PTHR30151">
    <property type="entry name" value="ALKANE SULFONATE ABC TRANSPORTER-RELATED, MEMBRANE SUBUNIT"/>
    <property type="match status" value="1"/>
</dbReference>
<evidence type="ECO:0000259" key="8">
    <source>
        <dbReference type="PROSITE" id="PS50928"/>
    </source>
</evidence>
<dbReference type="Proteomes" id="UP000662703">
    <property type="component" value="Unassembled WGS sequence"/>
</dbReference>
<feature type="transmembrane region" description="Helical" evidence="7">
    <location>
        <begin position="96"/>
        <end position="118"/>
    </location>
</feature>
<comment type="similarity">
    <text evidence="7">Belongs to the binding-protein-dependent transport system permease family.</text>
</comment>
<dbReference type="PROSITE" id="PS50928">
    <property type="entry name" value="ABC_TM1"/>
    <property type="match status" value="1"/>
</dbReference>
<evidence type="ECO:0000256" key="1">
    <source>
        <dbReference type="ARBA" id="ARBA00004651"/>
    </source>
</evidence>
<evidence type="ECO:0000313" key="9">
    <source>
        <dbReference type="EMBL" id="MBF5055384.1"/>
    </source>
</evidence>
<name>A0ABS0AMM2_9GAMM</name>
<gene>
    <name evidence="9" type="ORF">Y5W_00678</name>
</gene>
<evidence type="ECO:0000256" key="5">
    <source>
        <dbReference type="ARBA" id="ARBA00022989"/>
    </source>
</evidence>
<protein>
    <submittedName>
        <fullName evidence="9">ABC transporter permease</fullName>
    </submittedName>
</protein>
<keyword evidence="6 7" id="KW-0472">Membrane</keyword>
<keyword evidence="5 7" id="KW-1133">Transmembrane helix</keyword>
<keyword evidence="3" id="KW-1003">Cell membrane</keyword>
<evidence type="ECO:0000256" key="7">
    <source>
        <dbReference type="RuleBase" id="RU363032"/>
    </source>
</evidence>
<dbReference type="PANTHER" id="PTHR30151:SF0">
    <property type="entry name" value="ABC TRANSPORTER PERMEASE PROTEIN MJ0413-RELATED"/>
    <property type="match status" value="1"/>
</dbReference>
<dbReference type="Pfam" id="PF00528">
    <property type="entry name" value="BPD_transp_1"/>
    <property type="match status" value="1"/>
</dbReference>
<dbReference type="InterPro" id="IPR000515">
    <property type="entry name" value="MetI-like"/>
</dbReference>
<evidence type="ECO:0000256" key="3">
    <source>
        <dbReference type="ARBA" id="ARBA00022475"/>
    </source>
</evidence>
<dbReference type="EMBL" id="ARXX01000006">
    <property type="protein sequence ID" value="MBF5055384.1"/>
    <property type="molecule type" value="Genomic_DNA"/>
</dbReference>
<feature type="transmembrane region" description="Helical" evidence="7">
    <location>
        <begin position="124"/>
        <end position="146"/>
    </location>
</feature>
<comment type="subcellular location">
    <subcellularLocation>
        <location evidence="1 7">Cell membrane</location>
        <topology evidence="1 7">Multi-pass membrane protein</topology>
    </subcellularLocation>
</comment>